<name>A0A0D2FEX9_9EURO</name>
<protein>
    <recommendedName>
        <fullName evidence="4">SMP-30/Gluconolactonase/LRE-like region domain-containing protein</fullName>
    </recommendedName>
</protein>
<keyword evidence="1" id="KW-0732">Signal</keyword>
<dbReference type="PANTHER" id="PTHR42060:SF1">
    <property type="entry name" value="NHL REPEAT-CONTAINING PROTEIN"/>
    <property type="match status" value="1"/>
</dbReference>
<dbReference type="PANTHER" id="PTHR42060">
    <property type="entry name" value="NHL REPEAT-CONTAINING PROTEIN-RELATED"/>
    <property type="match status" value="1"/>
</dbReference>
<accession>A0A0D2FEX9</accession>
<dbReference type="OrthoDB" id="9977941at2759"/>
<feature type="signal peptide" evidence="1">
    <location>
        <begin position="1"/>
        <end position="17"/>
    </location>
</feature>
<dbReference type="InterPro" id="IPR011042">
    <property type="entry name" value="6-blade_b-propeller_TolB-like"/>
</dbReference>
<sequence>MFRRLCFLCAFALIAAAQSPPSTEYTVQHIAALDNFLVENLAVRANGKILVTTSAPAATLWQIDPESSLNATLVTRFPGVSGSYGITELQPDVFYVTTGNFSIQTRQPVPQSFALFEVDMTGFHQLPTGKIVTSPTPRKVASITDATVLNGLTHVDGQDGFVLAADSYAGVVWKVDIATASVTTAIKDASMDPSPSKAAGINGLKYQNGFLYYTNTGSNLYYRLAINADGTASGSPETLAQIAKPDDLILDDAGTAYICQQVNALSSVASNGTQQVLAGTINSNVSSLLGPTAVAWGRAASDRNKLYVTTNGGQSASLNTTSGSQGLSVIGPIAQQSTTSNSSSTSATLSATQGAATQTQSNGGAAVFSDQGVRLLLSMVYLALFSVLF</sequence>
<gene>
    <name evidence="2" type="ORF">Z517_00587</name>
</gene>
<organism evidence="2 3">
    <name type="scientific">Fonsecaea pedrosoi CBS 271.37</name>
    <dbReference type="NCBI Taxonomy" id="1442368"/>
    <lineage>
        <taxon>Eukaryota</taxon>
        <taxon>Fungi</taxon>
        <taxon>Dikarya</taxon>
        <taxon>Ascomycota</taxon>
        <taxon>Pezizomycotina</taxon>
        <taxon>Eurotiomycetes</taxon>
        <taxon>Chaetothyriomycetidae</taxon>
        <taxon>Chaetothyriales</taxon>
        <taxon>Herpotrichiellaceae</taxon>
        <taxon>Fonsecaea</taxon>
    </lineage>
</organism>
<evidence type="ECO:0000313" key="2">
    <source>
        <dbReference type="EMBL" id="KIW85197.1"/>
    </source>
</evidence>
<dbReference type="Proteomes" id="UP000053029">
    <property type="component" value="Unassembled WGS sequence"/>
</dbReference>
<evidence type="ECO:0000313" key="3">
    <source>
        <dbReference type="Proteomes" id="UP000053029"/>
    </source>
</evidence>
<keyword evidence="3" id="KW-1185">Reference proteome</keyword>
<dbReference type="AlphaFoldDB" id="A0A0D2FEX9"/>
<reference evidence="2 3" key="1">
    <citation type="submission" date="2015-01" db="EMBL/GenBank/DDBJ databases">
        <title>The Genome Sequence of Fonsecaea pedrosoi CBS 271.37.</title>
        <authorList>
            <consortium name="The Broad Institute Genomics Platform"/>
            <person name="Cuomo C."/>
            <person name="de Hoog S."/>
            <person name="Gorbushina A."/>
            <person name="Stielow B."/>
            <person name="Teixiera M."/>
            <person name="Abouelleil A."/>
            <person name="Chapman S.B."/>
            <person name="Priest M."/>
            <person name="Young S.K."/>
            <person name="Wortman J."/>
            <person name="Nusbaum C."/>
            <person name="Birren B."/>
        </authorList>
    </citation>
    <scope>NUCLEOTIDE SEQUENCE [LARGE SCALE GENOMIC DNA]</scope>
    <source>
        <strain evidence="2 3">CBS 271.37</strain>
    </source>
</reference>
<dbReference type="InterPro" id="IPR052998">
    <property type="entry name" value="Hetero-Diels-Alderase-like"/>
</dbReference>
<dbReference type="GeneID" id="25300077"/>
<dbReference type="EMBL" id="KN846969">
    <property type="protein sequence ID" value="KIW85197.1"/>
    <property type="molecule type" value="Genomic_DNA"/>
</dbReference>
<dbReference type="HOGENOM" id="CLU_052989_1_0_1"/>
<dbReference type="VEuPathDB" id="FungiDB:Z517_00587"/>
<evidence type="ECO:0000256" key="1">
    <source>
        <dbReference type="SAM" id="SignalP"/>
    </source>
</evidence>
<dbReference type="RefSeq" id="XP_013289005.1">
    <property type="nucleotide sequence ID" value="XM_013433551.1"/>
</dbReference>
<dbReference type="SUPFAM" id="SSF63829">
    <property type="entry name" value="Calcium-dependent phosphotriesterase"/>
    <property type="match status" value="1"/>
</dbReference>
<dbReference type="STRING" id="1442368.A0A0D2FEX9"/>
<dbReference type="Gene3D" id="2.120.10.30">
    <property type="entry name" value="TolB, C-terminal domain"/>
    <property type="match status" value="1"/>
</dbReference>
<proteinExistence type="predicted"/>
<evidence type="ECO:0008006" key="4">
    <source>
        <dbReference type="Google" id="ProtNLM"/>
    </source>
</evidence>
<feature type="chain" id="PRO_5002253026" description="SMP-30/Gluconolactonase/LRE-like region domain-containing protein" evidence="1">
    <location>
        <begin position="18"/>
        <end position="389"/>
    </location>
</feature>